<evidence type="ECO:0000256" key="6">
    <source>
        <dbReference type="ARBA" id="ARBA00022747"/>
    </source>
</evidence>
<keyword evidence="5" id="KW-0949">S-adenosyl-L-methionine</keyword>
<feature type="domain" description="DNA methylase adenine-specific" evidence="10">
    <location>
        <begin position="95"/>
        <end position="347"/>
    </location>
</feature>
<dbReference type="RefSeq" id="WP_133432665.1">
    <property type="nucleotide sequence ID" value="NZ_SCWA01000021.1"/>
</dbReference>
<comment type="catalytic activity">
    <reaction evidence="8">
        <text>a 2'-deoxyadenosine in DNA + S-adenosyl-L-methionine = an N(6)-methyl-2'-deoxyadenosine in DNA + S-adenosyl-L-homocysteine + H(+)</text>
        <dbReference type="Rhea" id="RHEA:15197"/>
        <dbReference type="Rhea" id="RHEA-COMP:12418"/>
        <dbReference type="Rhea" id="RHEA-COMP:12419"/>
        <dbReference type="ChEBI" id="CHEBI:15378"/>
        <dbReference type="ChEBI" id="CHEBI:57856"/>
        <dbReference type="ChEBI" id="CHEBI:59789"/>
        <dbReference type="ChEBI" id="CHEBI:90615"/>
        <dbReference type="ChEBI" id="CHEBI:90616"/>
        <dbReference type="EC" id="2.1.1.72"/>
    </reaction>
</comment>
<dbReference type="Pfam" id="PF02384">
    <property type="entry name" value="N6_Mtase"/>
    <property type="match status" value="1"/>
</dbReference>
<gene>
    <name evidence="11" type="ORF">ERX27_09890</name>
</gene>
<dbReference type="OrthoDB" id="9814572at2"/>
<sequence>MDNKQKIWRFLDSIRSFGKIDSLTLIQIYKDWLQTGEFNLDQLSFMTDEQKNEFKKLLIGLSNEEKNNLFYIINSMERSNDLFVFEEGEKLAIQIFERLAATDGTVLDIGSGSGHFLREMHHAGIGSAYEGEEINKNAAEIAETLSKLSDIRRFDVKTTDSLTNWNDKQYDMVYSNMPFLGRIPQEVRNELPKLMNKPPLAVAKIGISDWVFMLRIYESLKDNGIGIGIVRGAALNAIRDKEVRRWFIEEKCIKAIIQLPAALMDYTAVPTFMIILDKQDNDRIMIMDASEECVKGSIRNHNAFSDDNIETILHALFNETKISKYVTHQEIAEVDYNLHPQVHMMNSELSLVNPVKLSSIAELIRGRDIDKKTLDADKDKTQAGYLLNLSDIETIFIDELGQSISEELLEANSKMRVKENDLIITSRGSKLRVAIIDQATADKKVIVSSNITIIRPDVTKINPYYLLAYMNSELGMYMINRMNTGSVIFTFTNKKLAEYQVPMLTEEEMDTISDEMKLELANYKRLLRDIKKFNDKLPTIYTQFKKEEY</sequence>
<dbReference type="GO" id="GO:0008170">
    <property type="term" value="F:N-methyltransferase activity"/>
    <property type="evidence" value="ECO:0007669"/>
    <property type="project" value="InterPro"/>
</dbReference>
<keyword evidence="6" id="KW-0680">Restriction system</keyword>
<dbReference type="GO" id="GO:0009307">
    <property type="term" value="P:DNA restriction-modification system"/>
    <property type="evidence" value="ECO:0007669"/>
    <property type="project" value="UniProtKB-KW"/>
</dbReference>
<dbReference type="SUPFAM" id="SSF116734">
    <property type="entry name" value="DNA methylase specificity domain"/>
    <property type="match status" value="1"/>
</dbReference>
<evidence type="ECO:0000259" key="9">
    <source>
        <dbReference type="Pfam" id="PF01420"/>
    </source>
</evidence>
<dbReference type="Gene3D" id="3.40.50.150">
    <property type="entry name" value="Vaccinia Virus protein VP39"/>
    <property type="match status" value="1"/>
</dbReference>
<protein>
    <recommendedName>
        <fullName evidence="2">site-specific DNA-methyltransferase (adenine-specific)</fullName>
        <ecNumber evidence="2">2.1.1.72</ecNumber>
    </recommendedName>
</protein>
<dbReference type="CDD" id="cd02440">
    <property type="entry name" value="AdoMet_MTases"/>
    <property type="match status" value="1"/>
</dbReference>
<evidence type="ECO:0000256" key="4">
    <source>
        <dbReference type="ARBA" id="ARBA00022679"/>
    </source>
</evidence>
<accession>A0A4R6BB38</accession>
<proteinExistence type="inferred from homology"/>
<dbReference type="Pfam" id="PF01420">
    <property type="entry name" value="Methylase_S"/>
    <property type="match status" value="1"/>
</dbReference>
<dbReference type="PANTHER" id="PTHR42933">
    <property type="entry name" value="SLR6095 PROTEIN"/>
    <property type="match status" value="1"/>
</dbReference>
<dbReference type="AlphaFoldDB" id="A0A4R6BB38"/>
<comment type="caution">
    <text evidence="11">The sequence shown here is derived from an EMBL/GenBank/DDBJ whole genome shotgun (WGS) entry which is preliminary data.</text>
</comment>
<evidence type="ECO:0000256" key="3">
    <source>
        <dbReference type="ARBA" id="ARBA00022603"/>
    </source>
</evidence>
<dbReference type="InterPro" id="IPR003356">
    <property type="entry name" value="DNA_methylase_A-5"/>
</dbReference>
<dbReference type="EMBL" id="SCWA01000021">
    <property type="protein sequence ID" value="TDL94178.1"/>
    <property type="molecule type" value="Genomic_DNA"/>
</dbReference>
<keyword evidence="3 11" id="KW-0489">Methyltransferase</keyword>
<dbReference type="GO" id="GO:0009007">
    <property type="term" value="F:site-specific DNA-methyltransferase (adenine-specific) activity"/>
    <property type="evidence" value="ECO:0007669"/>
    <property type="project" value="UniProtKB-EC"/>
</dbReference>
<dbReference type="EC" id="2.1.1.72" evidence="2"/>
<evidence type="ECO:0000256" key="2">
    <source>
        <dbReference type="ARBA" id="ARBA00011900"/>
    </source>
</evidence>
<organism evidence="11 12">
    <name type="scientific">Macrococcus brunensis</name>
    <dbReference type="NCBI Taxonomy" id="198483"/>
    <lineage>
        <taxon>Bacteria</taxon>
        <taxon>Bacillati</taxon>
        <taxon>Bacillota</taxon>
        <taxon>Bacilli</taxon>
        <taxon>Bacillales</taxon>
        <taxon>Staphylococcaceae</taxon>
        <taxon>Macrococcus</taxon>
    </lineage>
</organism>
<dbReference type="InterPro" id="IPR029063">
    <property type="entry name" value="SAM-dependent_MTases_sf"/>
</dbReference>
<feature type="domain" description="Type I restriction modification DNA specificity" evidence="9">
    <location>
        <begin position="353"/>
        <end position="502"/>
    </location>
</feature>
<evidence type="ECO:0000256" key="8">
    <source>
        <dbReference type="ARBA" id="ARBA00047942"/>
    </source>
</evidence>
<reference evidence="11 12" key="1">
    <citation type="submission" date="2019-01" db="EMBL/GenBank/DDBJ databases">
        <title>Draft genome sequences of the type strains of six Macrococcus species.</title>
        <authorList>
            <person name="Mazhar S."/>
            <person name="Altermann E."/>
            <person name="Hill C."/>
            <person name="Mcauliffe O."/>
        </authorList>
    </citation>
    <scope>NUCLEOTIDE SEQUENCE [LARGE SCALE GENOMIC DNA]</scope>
    <source>
        <strain evidence="11 12">CCM4811</strain>
    </source>
</reference>
<evidence type="ECO:0000313" key="12">
    <source>
        <dbReference type="Proteomes" id="UP000295310"/>
    </source>
</evidence>
<dbReference type="Gene3D" id="3.90.220.20">
    <property type="entry name" value="DNA methylase specificity domains"/>
    <property type="match status" value="1"/>
</dbReference>
<evidence type="ECO:0000256" key="5">
    <source>
        <dbReference type="ARBA" id="ARBA00022691"/>
    </source>
</evidence>
<comment type="similarity">
    <text evidence="1">Belongs to the type-I restriction system S methylase family.</text>
</comment>
<dbReference type="InterPro" id="IPR000055">
    <property type="entry name" value="Restrct_endonuc_typeI_TRD"/>
</dbReference>
<evidence type="ECO:0000313" key="11">
    <source>
        <dbReference type="EMBL" id="TDL94178.1"/>
    </source>
</evidence>
<keyword evidence="7" id="KW-0238">DNA-binding</keyword>
<name>A0A4R6BB38_9STAP</name>
<evidence type="ECO:0000256" key="1">
    <source>
        <dbReference type="ARBA" id="ARBA00010923"/>
    </source>
</evidence>
<dbReference type="Proteomes" id="UP000295310">
    <property type="component" value="Unassembled WGS sequence"/>
</dbReference>
<dbReference type="SUPFAM" id="SSF53335">
    <property type="entry name" value="S-adenosyl-L-methionine-dependent methyltransferases"/>
    <property type="match status" value="1"/>
</dbReference>
<keyword evidence="4 11" id="KW-0808">Transferase</keyword>
<dbReference type="GO" id="GO:0032259">
    <property type="term" value="P:methylation"/>
    <property type="evidence" value="ECO:0007669"/>
    <property type="project" value="UniProtKB-KW"/>
</dbReference>
<evidence type="ECO:0000259" key="10">
    <source>
        <dbReference type="Pfam" id="PF02384"/>
    </source>
</evidence>
<dbReference type="PANTHER" id="PTHR42933:SF3">
    <property type="entry name" value="TYPE I RESTRICTION ENZYME MJAVIII METHYLASE SUBUNIT"/>
    <property type="match status" value="1"/>
</dbReference>
<dbReference type="GO" id="GO:0003677">
    <property type="term" value="F:DNA binding"/>
    <property type="evidence" value="ECO:0007669"/>
    <property type="project" value="UniProtKB-KW"/>
</dbReference>
<dbReference type="InterPro" id="IPR051537">
    <property type="entry name" value="DNA_Adenine_Mtase"/>
</dbReference>
<dbReference type="InterPro" id="IPR044946">
    <property type="entry name" value="Restrct_endonuc_typeI_TRD_sf"/>
</dbReference>
<evidence type="ECO:0000256" key="7">
    <source>
        <dbReference type="ARBA" id="ARBA00023125"/>
    </source>
</evidence>
<keyword evidence="12" id="KW-1185">Reference proteome</keyword>